<proteinExistence type="predicted"/>
<accession>A0A9Q1MC95</accession>
<dbReference type="EMBL" id="JAJAGQ010000009">
    <property type="protein sequence ID" value="KAJ8554321.1"/>
    <property type="molecule type" value="Genomic_DNA"/>
</dbReference>
<reference evidence="4" key="1">
    <citation type="journal article" date="2023" name="Proc. Natl. Acad. Sci. U.S.A.">
        <title>Genomic and structural basis for evolution of tropane alkaloid biosynthesis.</title>
        <authorList>
            <person name="Wanga Y.-J."/>
            <person name="Taina T."/>
            <person name="Yua J.-Y."/>
            <person name="Lia J."/>
            <person name="Xua B."/>
            <person name="Chenc J."/>
            <person name="D'Auriad J.C."/>
            <person name="Huanga J.-P."/>
            <person name="Huanga S.-X."/>
        </authorList>
    </citation>
    <scope>NUCLEOTIDE SEQUENCE [LARGE SCALE GENOMIC DNA]</scope>
    <source>
        <strain evidence="4">cv. KIB-2019</strain>
    </source>
</reference>
<dbReference type="OrthoDB" id="1146903at2759"/>
<feature type="chain" id="PRO_5040112153" evidence="2">
    <location>
        <begin position="21"/>
        <end position="340"/>
    </location>
</feature>
<keyword evidence="1" id="KW-0812">Transmembrane</keyword>
<keyword evidence="1" id="KW-1133">Transmembrane helix</keyword>
<feature type="signal peptide" evidence="2">
    <location>
        <begin position="1"/>
        <end position="20"/>
    </location>
</feature>
<evidence type="ECO:0000313" key="3">
    <source>
        <dbReference type="EMBL" id="KAJ8554321.1"/>
    </source>
</evidence>
<gene>
    <name evidence="3" type="ORF">K7X08_024999</name>
</gene>
<name>A0A9Q1MC95_9SOLA</name>
<evidence type="ECO:0000313" key="4">
    <source>
        <dbReference type="Proteomes" id="UP001152561"/>
    </source>
</evidence>
<dbReference type="AlphaFoldDB" id="A0A9Q1MC95"/>
<evidence type="ECO:0000256" key="1">
    <source>
        <dbReference type="SAM" id="Phobius"/>
    </source>
</evidence>
<keyword evidence="4" id="KW-1185">Reference proteome</keyword>
<keyword evidence="1" id="KW-0472">Membrane</keyword>
<sequence length="340" mass="37849">MLARRLWIAILVICKTIAKAQNIIQCASSCGDIHDISFPFRLKADPLNRRFQTRNCTLPDYFKTSVPSTSTFDRALTVEYHYLKSTSGTAVTVEYHDRNVPIIYVNCLAPVNSSHYVETNFCGSPFSNSSQGHSYVAIGQGMSISDLAENCGVETVAWASSHGISGDNTSLSVIHAALTYGFELSWKRTFLCRECEDYCSTVGNGVICHRCKDNSGMNLPVPCGSHHFSVLWRLYGGIVMIVVPPFRFLCGFLFLIALIVYKLRRLHLSVYQAIEDFLQIQNNLLPIKQMKPADHPAMNKVVEMLEGDAELVQMPPSPFIAPREINAGDVIETIKISSEV</sequence>
<protein>
    <submittedName>
        <fullName evidence="3">Uncharacterized protein</fullName>
    </submittedName>
</protein>
<feature type="transmembrane region" description="Helical" evidence="1">
    <location>
        <begin position="234"/>
        <end position="261"/>
    </location>
</feature>
<evidence type="ECO:0000256" key="2">
    <source>
        <dbReference type="SAM" id="SignalP"/>
    </source>
</evidence>
<comment type="caution">
    <text evidence="3">The sequence shown here is derived from an EMBL/GenBank/DDBJ whole genome shotgun (WGS) entry which is preliminary data.</text>
</comment>
<keyword evidence="2" id="KW-0732">Signal</keyword>
<organism evidence="3 4">
    <name type="scientific">Anisodus acutangulus</name>
    <dbReference type="NCBI Taxonomy" id="402998"/>
    <lineage>
        <taxon>Eukaryota</taxon>
        <taxon>Viridiplantae</taxon>
        <taxon>Streptophyta</taxon>
        <taxon>Embryophyta</taxon>
        <taxon>Tracheophyta</taxon>
        <taxon>Spermatophyta</taxon>
        <taxon>Magnoliopsida</taxon>
        <taxon>eudicotyledons</taxon>
        <taxon>Gunneridae</taxon>
        <taxon>Pentapetalae</taxon>
        <taxon>asterids</taxon>
        <taxon>lamiids</taxon>
        <taxon>Solanales</taxon>
        <taxon>Solanaceae</taxon>
        <taxon>Solanoideae</taxon>
        <taxon>Hyoscyameae</taxon>
        <taxon>Anisodus</taxon>
    </lineage>
</organism>
<dbReference type="Proteomes" id="UP001152561">
    <property type="component" value="Unassembled WGS sequence"/>
</dbReference>